<evidence type="ECO:0000313" key="2">
    <source>
        <dbReference type="Proteomes" id="UP000821845"/>
    </source>
</evidence>
<dbReference type="Proteomes" id="UP000821845">
    <property type="component" value="Chromosome 6"/>
</dbReference>
<accession>A0ACB7S139</accession>
<evidence type="ECO:0000313" key="1">
    <source>
        <dbReference type="EMBL" id="KAH6927761.1"/>
    </source>
</evidence>
<name>A0ACB7S139_HYAAI</name>
<proteinExistence type="predicted"/>
<keyword evidence="2" id="KW-1185">Reference proteome</keyword>
<sequence>MVKVLGIYFTCDGVAEAMWQRAMERARLVATRIQHLDLTFREQAPAVKTSICAFASYVCRVAVMQSKTGSQLNSIFNTLLWDGKPAPVKQNLLHLPESEGGIGLPHVFTIGRPPPPKLEEILLPDDWEELLLSSDADIQDRVMKRVLEVARRLDLLAI</sequence>
<protein>
    <submittedName>
        <fullName evidence="1">Uncharacterized protein</fullName>
    </submittedName>
</protein>
<gene>
    <name evidence="1" type="ORF">HPB50_008202</name>
</gene>
<reference evidence="1" key="1">
    <citation type="submission" date="2020-05" db="EMBL/GenBank/DDBJ databases">
        <title>Large-scale comparative analyses of tick genomes elucidate their genetic diversity and vector capacities.</title>
        <authorList>
            <person name="Jia N."/>
            <person name="Wang J."/>
            <person name="Shi W."/>
            <person name="Du L."/>
            <person name="Sun Y."/>
            <person name="Zhan W."/>
            <person name="Jiang J."/>
            <person name="Wang Q."/>
            <person name="Zhang B."/>
            <person name="Ji P."/>
            <person name="Sakyi L.B."/>
            <person name="Cui X."/>
            <person name="Yuan T."/>
            <person name="Jiang B."/>
            <person name="Yang W."/>
            <person name="Lam T.T.-Y."/>
            <person name="Chang Q."/>
            <person name="Ding S."/>
            <person name="Wang X."/>
            <person name="Zhu J."/>
            <person name="Ruan X."/>
            <person name="Zhao L."/>
            <person name="Wei J."/>
            <person name="Que T."/>
            <person name="Du C."/>
            <person name="Cheng J."/>
            <person name="Dai P."/>
            <person name="Han X."/>
            <person name="Huang E."/>
            <person name="Gao Y."/>
            <person name="Liu J."/>
            <person name="Shao H."/>
            <person name="Ye R."/>
            <person name="Li L."/>
            <person name="Wei W."/>
            <person name="Wang X."/>
            <person name="Wang C."/>
            <person name="Yang T."/>
            <person name="Huo Q."/>
            <person name="Li W."/>
            <person name="Guo W."/>
            <person name="Chen H."/>
            <person name="Zhou L."/>
            <person name="Ni X."/>
            <person name="Tian J."/>
            <person name="Zhou Y."/>
            <person name="Sheng Y."/>
            <person name="Liu T."/>
            <person name="Pan Y."/>
            <person name="Xia L."/>
            <person name="Li J."/>
            <person name="Zhao F."/>
            <person name="Cao W."/>
        </authorList>
    </citation>
    <scope>NUCLEOTIDE SEQUENCE</scope>
    <source>
        <strain evidence="1">Hyas-2018</strain>
    </source>
</reference>
<comment type="caution">
    <text evidence="1">The sequence shown here is derived from an EMBL/GenBank/DDBJ whole genome shotgun (WGS) entry which is preliminary data.</text>
</comment>
<organism evidence="1 2">
    <name type="scientific">Hyalomma asiaticum</name>
    <name type="common">Tick</name>
    <dbReference type="NCBI Taxonomy" id="266040"/>
    <lineage>
        <taxon>Eukaryota</taxon>
        <taxon>Metazoa</taxon>
        <taxon>Ecdysozoa</taxon>
        <taxon>Arthropoda</taxon>
        <taxon>Chelicerata</taxon>
        <taxon>Arachnida</taxon>
        <taxon>Acari</taxon>
        <taxon>Parasitiformes</taxon>
        <taxon>Ixodida</taxon>
        <taxon>Ixodoidea</taxon>
        <taxon>Ixodidae</taxon>
        <taxon>Hyalomminae</taxon>
        <taxon>Hyalomma</taxon>
    </lineage>
</organism>
<dbReference type="EMBL" id="CM023486">
    <property type="protein sequence ID" value="KAH6927761.1"/>
    <property type="molecule type" value="Genomic_DNA"/>
</dbReference>